<dbReference type="SMART" id="SM00245">
    <property type="entry name" value="TSPc"/>
    <property type="match status" value="1"/>
</dbReference>
<evidence type="ECO:0000313" key="8">
    <source>
        <dbReference type="Proteomes" id="UP000182344"/>
    </source>
</evidence>
<dbReference type="CDD" id="cd06782">
    <property type="entry name" value="cpPDZ_CPP-like"/>
    <property type="match status" value="1"/>
</dbReference>
<dbReference type="FunFam" id="2.30.42.10:FF:000063">
    <property type="entry name" value="Peptidase, S41 family"/>
    <property type="match status" value="1"/>
</dbReference>
<dbReference type="STRING" id="1805376.AUK05_00315"/>
<dbReference type="Gene3D" id="3.90.226.10">
    <property type="entry name" value="2-enoyl-CoA Hydratase, Chain A, domain 1"/>
    <property type="match status" value="1"/>
</dbReference>
<evidence type="ECO:0000259" key="6">
    <source>
        <dbReference type="PROSITE" id="PS50106"/>
    </source>
</evidence>
<keyword evidence="2 5" id="KW-0645">Protease</keyword>
<dbReference type="GO" id="GO:0008236">
    <property type="term" value="F:serine-type peptidase activity"/>
    <property type="evidence" value="ECO:0007669"/>
    <property type="project" value="UniProtKB-KW"/>
</dbReference>
<dbReference type="GO" id="GO:0007165">
    <property type="term" value="P:signal transduction"/>
    <property type="evidence" value="ECO:0007669"/>
    <property type="project" value="TreeGrafter"/>
</dbReference>
<dbReference type="InterPro" id="IPR036034">
    <property type="entry name" value="PDZ_sf"/>
</dbReference>
<protein>
    <recommendedName>
        <fullName evidence="6">PDZ domain-containing protein</fullName>
    </recommendedName>
</protein>
<dbReference type="AlphaFoldDB" id="A0A1J5HRW7"/>
<evidence type="ECO:0000313" key="7">
    <source>
        <dbReference type="EMBL" id="OIP87825.1"/>
    </source>
</evidence>
<dbReference type="SUPFAM" id="SSF50156">
    <property type="entry name" value="PDZ domain-like"/>
    <property type="match status" value="1"/>
</dbReference>
<evidence type="ECO:0000256" key="3">
    <source>
        <dbReference type="ARBA" id="ARBA00022801"/>
    </source>
</evidence>
<dbReference type="EMBL" id="MNZO01000005">
    <property type="protein sequence ID" value="OIP87825.1"/>
    <property type="molecule type" value="Genomic_DNA"/>
</dbReference>
<dbReference type="SUPFAM" id="SSF52096">
    <property type="entry name" value="ClpP/crotonase"/>
    <property type="match status" value="1"/>
</dbReference>
<dbReference type="PANTHER" id="PTHR32060:SF30">
    <property type="entry name" value="CARBOXY-TERMINAL PROCESSING PROTEASE CTPA"/>
    <property type="match status" value="1"/>
</dbReference>
<dbReference type="GO" id="GO:0006508">
    <property type="term" value="P:proteolysis"/>
    <property type="evidence" value="ECO:0007669"/>
    <property type="project" value="UniProtKB-KW"/>
</dbReference>
<evidence type="ECO:0000256" key="1">
    <source>
        <dbReference type="ARBA" id="ARBA00009179"/>
    </source>
</evidence>
<comment type="similarity">
    <text evidence="1 5">Belongs to the peptidase S41A family.</text>
</comment>
<keyword evidence="3 5" id="KW-0378">Hydrolase</keyword>
<dbReference type="InterPro" id="IPR005151">
    <property type="entry name" value="Tail-specific_protease"/>
</dbReference>
<feature type="domain" description="PDZ" evidence="6">
    <location>
        <begin position="104"/>
        <end position="166"/>
    </location>
</feature>
<dbReference type="NCBIfam" id="TIGR00225">
    <property type="entry name" value="prc"/>
    <property type="match status" value="1"/>
</dbReference>
<evidence type="ECO:0000256" key="2">
    <source>
        <dbReference type="ARBA" id="ARBA00022670"/>
    </source>
</evidence>
<accession>A0A1J5HRW7</accession>
<proteinExistence type="inferred from homology"/>
<dbReference type="Gene3D" id="2.30.42.10">
    <property type="match status" value="1"/>
</dbReference>
<dbReference type="CDD" id="cd07560">
    <property type="entry name" value="Peptidase_S41_CPP"/>
    <property type="match status" value="1"/>
</dbReference>
<organism evidence="7 8">
    <name type="scientific">Candidatus Shapirobacteria bacterium CG2_30_35_20</name>
    <dbReference type="NCBI Taxonomy" id="1805376"/>
    <lineage>
        <taxon>Bacteria</taxon>
        <taxon>Candidatus Shapironibacteriota</taxon>
    </lineage>
</organism>
<reference evidence="7 8" key="1">
    <citation type="journal article" date="2016" name="Environ. Microbiol.">
        <title>Genomic resolution of a cold subsurface aquifer community provides metabolic insights for novel microbes adapted to high CO concentrations.</title>
        <authorList>
            <person name="Probst A.J."/>
            <person name="Castelle C.J."/>
            <person name="Singh A."/>
            <person name="Brown C.T."/>
            <person name="Anantharaman K."/>
            <person name="Sharon I."/>
            <person name="Hug L.A."/>
            <person name="Burstein D."/>
            <person name="Emerson J.B."/>
            <person name="Thomas B.C."/>
            <person name="Banfield J.F."/>
        </authorList>
    </citation>
    <scope>NUCLEOTIDE SEQUENCE [LARGE SCALE GENOMIC DNA]</scope>
    <source>
        <strain evidence="7">CG2_30_35_20</strain>
    </source>
</reference>
<dbReference type="InterPro" id="IPR029045">
    <property type="entry name" value="ClpP/crotonase-like_dom_sf"/>
</dbReference>
<comment type="caution">
    <text evidence="7">The sequence shown here is derived from an EMBL/GenBank/DDBJ whole genome shotgun (WGS) entry which is preliminary data.</text>
</comment>
<dbReference type="InterPro" id="IPR001478">
    <property type="entry name" value="PDZ"/>
</dbReference>
<dbReference type="GO" id="GO:0030288">
    <property type="term" value="C:outer membrane-bounded periplasmic space"/>
    <property type="evidence" value="ECO:0007669"/>
    <property type="project" value="TreeGrafter"/>
</dbReference>
<dbReference type="PROSITE" id="PS50106">
    <property type="entry name" value="PDZ"/>
    <property type="match status" value="1"/>
</dbReference>
<evidence type="ECO:0000256" key="5">
    <source>
        <dbReference type="RuleBase" id="RU004404"/>
    </source>
</evidence>
<keyword evidence="4 5" id="KW-0720">Serine protease</keyword>
<dbReference type="Gene3D" id="3.30.750.44">
    <property type="match status" value="1"/>
</dbReference>
<evidence type="ECO:0000256" key="4">
    <source>
        <dbReference type="ARBA" id="ARBA00022825"/>
    </source>
</evidence>
<dbReference type="SMART" id="SM00228">
    <property type="entry name" value="PDZ"/>
    <property type="match status" value="1"/>
</dbReference>
<dbReference type="InterPro" id="IPR004447">
    <property type="entry name" value="Peptidase_S41A"/>
</dbReference>
<dbReference type="Pfam" id="PF03572">
    <property type="entry name" value="Peptidase_S41"/>
    <property type="match status" value="1"/>
</dbReference>
<dbReference type="PANTHER" id="PTHR32060">
    <property type="entry name" value="TAIL-SPECIFIC PROTEASE"/>
    <property type="match status" value="1"/>
</dbReference>
<name>A0A1J5HRW7_9BACT</name>
<dbReference type="GO" id="GO:0004175">
    <property type="term" value="F:endopeptidase activity"/>
    <property type="evidence" value="ECO:0007669"/>
    <property type="project" value="TreeGrafter"/>
</dbReference>
<dbReference type="Proteomes" id="UP000182344">
    <property type="component" value="Unassembled WGS sequence"/>
</dbReference>
<gene>
    <name evidence="7" type="ORF">AUK05_00315</name>
</gene>
<sequence length="403" mass="44112">MQRKIRNGVLGFVILILAVIASYRIGFNKALQSSKGDSKLDLSLMWTVKDKLQNSYLDKNKLVDSKMVYGAISGLVQSLDDPYTVFLPPKENKSANEDLAGNFGGVGIQLGYKEKTLAVVAPLPKTPAEKAGIKAGDLILKIKDTEKKLNKDTTGIALDEAVNLIRGKVGTEVTLTLFREGKLGTFEVMMKRDNIIVPSIELEMKENKGKKIAWIKLYKFSEQLYKDWPELVDKIIIEKNKYGTSFGGIVLDLRNNPGGFLQASVLVASDFIKEGVIVTQASANGQDQKYMVEKGRGKLLNDKLVVLINGGSASASEILAGAIKDYGRGKLVGEKSFGKGTVQSPQDFPDGSGLHITIAKWLLPNGKNIHGDGVMPDVEVKFVDNDNKIDNQLDRAIEVLQEK</sequence>
<dbReference type="Pfam" id="PF13180">
    <property type="entry name" value="PDZ_2"/>
    <property type="match status" value="1"/>
</dbReference>